<name>A0A1L9SXB5_9EURO</name>
<evidence type="ECO:0000259" key="1">
    <source>
        <dbReference type="Pfam" id="PF03184"/>
    </source>
</evidence>
<reference evidence="3" key="1">
    <citation type="journal article" date="2017" name="Genome Biol.">
        <title>Comparative genomics reveals high biological diversity and specific adaptations in the industrially and medically important fungal genus Aspergillus.</title>
        <authorList>
            <person name="de Vries R.P."/>
            <person name="Riley R."/>
            <person name="Wiebenga A."/>
            <person name="Aguilar-Osorio G."/>
            <person name="Amillis S."/>
            <person name="Uchima C.A."/>
            <person name="Anderluh G."/>
            <person name="Asadollahi M."/>
            <person name="Askin M."/>
            <person name="Barry K."/>
            <person name="Battaglia E."/>
            <person name="Bayram O."/>
            <person name="Benocci T."/>
            <person name="Braus-Stromeyer S.A."/>
            <person name="Caldana C."/>
            <person name="Canovas D."/>
            <person name="Cerqueira G.C."/>
            <person name="Chen F."/>
            <person name="Chen W."/>
            <person name="Choi C."/>
            <person name="Clum A."/>
            <person name="Dos Santos R.A."/>
            <person name="Damasio A.R."/>
            <person name="Diallinas G."/>
            <person name="Emri T."/>
            <person name="Fekete E."/>
            <person name="Flipphi M."/>
            <person name="Freyberg S."/>
            <person name="Gallo A."/>
            <person name="Gournas C."/>
            <person name="Habgood R."/>
            <person name="Hainaut M."/>
            <person name="Harispe M.L."/>
            <person name="Henrissat B."/>
            <person name="Hilden K.S."/>
            <person name="Hope R."/>
            <person name="Hossain A."/>
            <person name="Karabika E."/>
            <person name="Karaffa L."/>
            <person name="Karanyi Z."/>
            <person name="Krasevec N."/>
            <person name="Kuo A."/>
            <person name="Kusch H."/>
            <person name="LaButti K."/>
            <person name="Lagendijk E.L."/>
            <person name="Lapidus A."/>
            <person name="Levasseur A."/>
            <person name="Lindquist E."/>
            <person name="Lipzen A."/>
            <person name="Logrieco A.F."/>
            <person name="MacCabe A."/>
            <person name="Maekelae M.R."/>
            <person name="Malavazi I."/>
            <person name="Melin P."/>
            <person name="Meyer V."/>
            <person name="Mielnichuk N."/>
            <person name="Miskei M."/>
            <person name="Molnar A.P."/>
            <person name="Mule G."/>
            <person name="Ngan C.Y."/>
            <person name="Orejas M."/>
            <person name="Orosz E."/>
            <person name="Ouedraogo J.P."/>
            <person name="Overkamp K.M."/>
            <person name="Park H.-S."/>
            <person name="Perrone G."/>
            <person name="Piumi F."/>
            <person name="Punt P.J."/>
            <person name="Ram A.F."/>
            <person name="Ramon A."/>
            <person name="Rauscher S."/>
            <person name="Record E."/>
            <person name="Riano-Pachon D.M."/>
            <person name="Robert V."/>
            <person name="Roehrig J."/>
            <person name="Ruller R."/>
            <person name="Salamov A."/>
            <person name="Salih N.S."/>
            <person name="Samson R.A."/>
            <person name="Sandor E."/>
            <person name="Sanguinetti M."/>
            <person name="Schuetze T."/>
            <person name="Sepcic K."/>
            <person name="Shelest E."/>
            <person name="Sherlock G."/>
            <person name="Sophianopoulou V."/>
            <person name="Squina F.M."/>
            <person name="Sun H."/>
            <person name="Susca A."/>
            <person name="Todd R.B."/>
            <person name="Tsang A."/>
            <person name="Unkles S.E."/>
            <person name="van de Wiele N."/>
            <person name="van Rossen-Uffink D."/>
            <person name="Oliveira J.V."/>
            <person name="Vesth T.C."/>
            <person name="Visser J."/>
            <person name="Yu J.-H."/>
            <person name="Zhou M."/>
            <person name="Andersen M.R."/>
            <person name="Archer D.B."/>
            <person name="Baker S.E."/>
            <person name="Benoit I."/>
            <person name="Brakhage A.A."/>
            <person name="Braus G.H."/>
            <person name="Fischer R."/>
            <person name="Frisvad J.C."/>
            <person name="Goldman G.H."/>
            <person name="Houbraken J."/>
            <person name="Oakley B."/>
            <person name="Pocsi I."/>
            <person name="Scazzocchio C."/>
            <person name="Seiboth B."/>
            <person name="vanKuyk P.A."/>
            <person name="Wortman J."/>
            <person name="Dyer P.S."/>
            <person name="Grigoriev I.V."/>
        </authorList>
    </citation>
    <scope>NUCLEOTIDE SEQUENCE [LARGE SCALE GENOMIC DNA]</scope>
    <source>
        <strain evidence="3">CBS 593.65</strain>
    </source>
</reference>
<dbReference type="VEuPathDB" id="FungiDB:ASPSYDRAFT_165527"/>
<evidence type="ECO:0000313" key="3">
    <source>
        <dbReference type="Proteomes" id="UP000184356"/>
    </source>
</evidence>
<dbReference type="Pfam" id="PF03184">
    <property type="entry name" value="DDE_1"/>
    <property type="match status" value="1"/>
</dbReference>
<dbReference type="GO" id="GO:0003676">
    <property type="term" value="F:nucleic acid binding"/>
    <property type="evidence" value="ECO:0007669"/>
    <property type="project" value="InterPro"/>
</dbReference>
<evidence type="ECO:0000313" key="2">
    <source>
        <dbReference type="EMBL" id="OJJ51845.1"/>
    </source>
</evidence>
<dbReference type="GeneID" id="63759437"/>
<feature type="non-terminal residue" evidence="2">
    <location>
        <position position="1"/>
    </location>
</feature>
<keyword evidence="3" id="KW-1185">Reference proteome</keyword>
<dbReference type="RefSeq" id="XP_040695651.1">
    <property type="nucleotide sequence ID" value="XM_040843364.1"/>
</dbReference>
<organism evidence="2 3">
    <name type="scientific">Aspergillus sydowii CBS 593.65</name>
    <dbReference type="NCBI Taxonomy" id="1036612"/>
    <lineage>
        <taxon>Eukaryota</taxon>
        <taxon>Fungi</taxon>
        <taxon>Dikarya</taxon>
        <taxon>Ascomycota</taxon>
        <taxon>Pezizomycotina</taxon>
        <taxon>Eurotiomycetes</taxon>
        <taxon>Eurotiomycetidae</taxon>
        <taxon>Eurotiales</taxon>
        <taxon>Aspergillaceae</taxon>
        <taxon>Aspergillus</taxon>
        <taxon>Aspergillus subgen. Nidulantes</taxon>
    </lineage>
</organism>
<dbReference type="AlphaFoldDB" id="A0A1L9SXB5"/>
<dbReference type="EMBL" id="KV878639">
    <property type="protein sequence ID" value="OJJ51845.1"/>
    <property type="molecule type" value="Genomic_DNA"/>
</dbReference>
<protein>
    <recommendedName>
        <fullName evidence="1">DDE-1 domain-containing protein</fullName>
    </recommendedName>
</protein>
<dbReference type="Proteomes" id="UP000184356">
    <property type="component" value="Unassembled WGS sequence"/>
</dbReference>
<dbReference type="OrthoDB" id="4510550at2759"/>
<gene>
    <name evidence="2" type="ORF">ASPSYDRAFT_165527</name>
</gene>
<accession>A0A1L9SXB5</accession>
<feature type="domain" description="DDE-1" evidence="1">
    <location>
        <begin position="6"/>
        <end position="69"/>
    </location>
</feature>
<proteinExistence type="predicted"/>
<dbReference type="InterPro" id="IPR004875">
    <property type="entry name" value="DDE_SF_endonuclease_dom"/>
</dbReference>
<dbReference type="STRING" id="1036612.A0A1L9SXB5"/>
<sequence>FNKVYSNNNIITIYMPPHSSYLLQLLDISYFRLLKQVYRSFIKLKIQLRFSYINKLDFLEAYLKAYQEIFNSFSTARIYLFNLEKVLSKLNILLATPIPLSSRGGPLIVSLILITPYIVYQLKQHAFLIKKYLERGP</sequence>